<gene>
    <name evidence="1" type="ORF">NIES30_09680</name>
</gene>
<proteinExistence type="predicted"/>
<dbReference type="STRING" id="549789.NIES30_09680"/>
<protein>
    <recommendedName>
        <fullName evidence="3">Adenylate cyclase</fullName>
    </recommendedName>
</protein>
<organism evidence="1 2">
    <name type="scientific">Phormidium tenue NIES-30</name>
    <dbReference type="NCBI Taxonomy" id="549789"/>
    <lineage>
        <taxon>Bacteria</taxon>
        <taxon>Bacillati</taxon>
        <taxon>Cyanobacteriota</taxon>
        <taxon>Cyanophyceae</taxon>
        <taxon>Oscillatoriophycideae</taxon>
        <taxon>Oscillatoriales</taxon>
        <taxon>Oscillatoriaceae</taxon>
        <taxon>Phormidium</taxon>
    </lineage>
</organism>
<evidence type="ECO:0008006" key="3">
    <source>
        <dbReference type="Google" id="ProtNLM"/>
    </source>
</evidence>
<dbReference type="OrthoDB" id="9805588at2"/>
<name>A0A1U7J749_9CYAN</name>
<dbReference type="Gene3D" id="2.40.320.10">
    <property type="entry name" value="Hypothetical Protein Pfu-838710-001"/>
    <property type="match status" value="1"/>
</dbReference>
<dbReference type="InterPro" id="IPR033469">
    <property type="entry name" value="CYTH-like_dom_sf"/>
</dbReference>
<sequence>MNEMPKYTLLEIERRWLVDLSALDLAPLPYREIEDLYISDSRLRLRRIAGPREVVFKLGKKYGKCTPLGEPITNIYLTESEYSQFADLAGHRARKRRYTLCGGSLDIYLEPQNELAIFEAEFSDERAARGFVPPFFATREITNDAAFSGATIAARIARA</sequence>
<comment type="caution">
    <text evidence="1">The sequence shown here is derived from an EMBL/GenBank/DDBJ whole genome shotgun (WGS) entry which is preliminary data.</text>
</comment>
<dbReference type="EMBL" id="MRCG01000005">
    <property type="protein sequence ID" value="OKH48790.1"/>
    <property type="molecule type" value="Genomic_DNA"/>
</dbReference>
<evidence type="ECO:0000313" key="2">
    <source>
        <dbReference type="Proteomes" id="UP000185557"/>
    </source>
</evidence>
<dbReference type="SUPFAM" id="SSF55154">
    <property type="entry name" value="CYTH-like phosphatases"/>
    <property type="match status" value="1"/>
</dbReference>
<accession>A0A1U7J749</accession>
<keyword evidence="2" id="KW-1185">Reference proteome</keyword>
<reference evidence="1 2" key="1">
    <citation type="submission" date="2016-11" db="EMBL/GenBank/DDBJ databases">
        <title>Draft Genome Sequences of Nine Cyanobacterial Strains from Diverse Habitats.</title>
        <authorList>
            <person name="Zhu T."/>
            <person name="Hou S."/>
            <person name="Lu X."/>
            <person name="Hess W.R."/>
        </authorList>
    </citation>
    <scope>NUCLEOTIDE SEQUENCE [LARGE SCALE GENOMIC DNA]</scope>
    <source>
        <strain evidence="1 2">NIES-30</strain>
    </source>
</reference>
<dbReference type="RefSeq" id="WP_073608201.1">
    <property type="nucleotide sequence ID" value="NZ_MRCG01000005.1"/>
</dbReference>
<evidence type="ECO:0000313" key="1">
    <source>
        <dbReference type="EMBL" id="OKH48790.1"/>
    </source>
</evidence>
<dbReference type="AlphaFoldDB" id="A0A1U7J749"/>
<dbReference type="Proteomes" id="UP000185557">
    <property type="component" value="Unassembled WGS sequence"/>
</dbReference>